<reference evidence="2" key="2">
    <citation type="submission" date="2024-01" db="EMBL/GenBank/DDBJ databases">
        <title>Comparative genomics of Cryptococcus and Kwoniella reveals pathogenesis evolution and contrasting modes of karyotype evolution via chromosome fusion or intercentromeric recombination.</title>
        <authorList>
            <person name="Coelho M.A."/>
            <person name="David-Palma M."/>
            <person name="Shea T."/>
            <person name="Bowers K."/>
            <person name="McGinley-Smith S."/>
            <person name="Mohammad A.W."/>
            <person name="Gnirke A."/>
            <person name="Yurkov A.M."/>
            <person name="Nowrousian M."/>
            <person name="Sun S."/>
            <person name="Cuomo C.A."/>
            <person name="Heitman J."/>
        </authorList>
    </citation>
    <scope>NUCLEOTIDE SEQUENCE</scope>
    <source>
        <strain evidence="2">CBS 12478</strain>
    </source>
</reference>
<feature type="compositionally biased region" description="Polar residues" evidence="1">
    <location>
        <begin position="616"/>
        <end position="627"/>
    </location>
</feature>
<feature type="compositionally biased region" description="Basic residues" evidence="1">
    <location>
        <begin position="536"/>
        <end position="549"/>
    </location>
</feature>
<feature type="region of interest" description="Disordered" evidence="1">
    <location>
        <begin position="616"/>
        <end position="734"/>
    </location>
</feature>
<feature type="compositionally biased region" description="Low complexity" evidence="1">
    <location>
        <begin position="564"/>
        <end position="581"/>
    </location>
</feature>
<dbReference type="Proteomes" id="UP000322225">
    <property type="component" value="Chromosome 9"/>
</dbReference>
<dbReference type="EMBL" id="CP144059">
    <property type="protein sequence ID" value="WWD20861.1"/>
    <property type="molecule type" value="Genomic_DNA"/>
</dbReference>
<feature type="compositionally biased region" description="Polar residues" evidence="1">
    <location>
        <begin position="30"/>
        <end position="50"/>
    </location>
</feature>
<feature type="region of interest" description="Disordered" evidence="1">
    <location>
        <begin position="379"/>
        <end position="399"/>
    </location>
</feature>
<gene>
    <name evidence="2" type="ORF">CI109_105338</name>
</gene>
<feature type="region of interest" description="Disordered" evidence="1">
    <location>
        <begin position="425"/>
        <end position="601"/>
    </location>
</feature>
<feature type="compositionally biased region" description="Low complexity" evidence="1">
    <location>
        <begin position="667"/>
        <end position="685"/>
    </location>
</feature>
<protein>
    <submittedName>
        <fullName evidence="2">Uncharacterized protein</fullName>
    </submittedName>
</protein>
<dbReference type="OrthoDB" id="2565352at2759"/>
<feature type="compositionally biased region" description="Basic and acidic residues" evidence="1">
    <location>
        <begin position="428"/>
        <end position="438"/>
    </location>
</feature>
<evidence type="ECO:0000313" key="2">
    <source>
        <dbReference type="EMBL" id="WWD20861.1"/>
    </source>
</evidence>
<sequence length="734" mass="80246">MQHQRNITPLARPSSAVQQQHNFVPYVPPSSRQNQPSSYPTERGLSSSITPFHPPSYQHSPSPSQAYAPHLESTFSTLSSESPHSASRYRYHAPPHTPVQRIPPGSMIRVDHYRPPPAPTPESSSGSQPRSAEEVYKAGRSQKPPGTASEKILFAIAEFETRLTSSIIMLQNEVTTLKSENRGLRDQVHELQLGQKTLATKDEIIEEVAPQLTTALNDVFQPFSDQIEKTLEALQTTVANICCSKLKEILDKKEQPKEQADLKESCQAQELLVTLQNHLLSKLESLEEVGSALNTIKSVPHCLCHIEVWNQAWGSLHKVAQKVASDSDEAERETPTQNPLTFLKQSLDELHEKFDRGASQPIRSTSSDTVAAPLKESLMGQTNRGQDSATTASQADPESLKSISASLAEMKTMLRDIWAQLKAVSKPVTHDNKARETSSQESTNRPLPNECNNLLTTPTLASTDRKNEVQLPTPHLTGEPTVKTRTKKQAKVPTSATSPGNKVDVFGPPKYIPGPLPGDNHSTSTPSLLEANISTKKPRQKNPPRKKTKLTPDPNDRPHTRAMSTALSNASQSQSQTQTRAGHSQQQPILVSSESSGFNDKSSSIEIASYRVLSNNSAQGTRSSSDLRPSAIHTPSPLAASVSNRLAKITPPVGSRPPAIRPTLGQSFRRSASGSQSLSQNSGLAFDRRHQESHERTQLNKIAQGLIGFGKRTADEVEEDSEDEFASPEDVGLS</sequence>
<feature type="compositionally biased region" description="Polar residues" evidence="1">
    <location>
        <begin position="439"/>
        <end position="462"/>
    </location>
</feature>
<organism evidence="2 3">
    <name type="scientific">Kwoniella shandongensis</name>
    <dbReference type="NCBI Taxonomy" id="1734106"/>
    <lineage>
        <taxon>Eukaryota</taxon>
        <taxon>Fungi</taxon>
        <taxon>Dikarya</taxon>
        <taxon>Basidiomycota</taxon>
        <taxon>Agaricomycotina</taxon>
        <taxon>Tremellomycetes</taxon>
        <taxon>Tremellales</taxon>
        <taxon>Cryptococcaceae</taxon>
        <taxon>Kwoniella</taxon>
    </lineage>
</organism>
<keyword evidence="3" id="KW-1185">Reference proteome</keyword>
<feature type="compositionally biased region" description="Polar residues" evidence="1">
    <location>
        <begin position="582"/>
        <end position="601"/>
    </location>
</feature>
<reference evidence="2" key="1">
    <citation type="submission" date="2017-08" db="EMBL/GenBank/DDBJ databases">
        <authorList>
            <person name="Cuomo C."/>
            <person name="Billmyre B."/>
            <person name="Heitman J."/>
        </authorList>
    </citation>
    <scope>NUCLEOTIDE SEQUENCE</scope>
    <source>
        <strain evidence="2">CBS 12478</strain>
    </source>
</reference>
<name>A0A5M6BNN7_9TREE</name>
<dbReference type="KEGG" id="ksn:43592627"/>
<dbReference type="AlphaFoldDB" id="A0A5M6BNN7"/>
<feature type="region of interest" description="Disordered" evidence="1">
    <location>
        <begin position="1"/>
        <end position="146"/>
    </location>
</feature>
<proteinExistence type="predicted"/>
<feature type="compositionally biased region" description="Low complexity" evidence="1">
    <location>
        <begin position="55"/>
        <end position="85"/>
    </location>
</feature>
<accession>A0A5M6BNN7</accession>
<evidence type="ECO:0000313" key="3">
    <source>
        <dbReference type="Proteomes" id="UP000322225"/>
    </source>
</evidence>
<dbReference type="GeneID" id="43592627"/>
<feature type="compositionally biased region" description="Basic and acidic residues" evidence="1">
    <location>
        <begin position="686"/>
        <end position="698"/>
    </location>
</feature>
<evidence type="ECO:0000256" key="1">
    <source>
        <dbReference type="SAM" id="MobiDB-lite"/>
    </source>
</evidence>
<feature type="compositionally biased region" description="Acidic residues" evidence="1">
    <location>
        <begin position="716"/>
        <end position="727"/>
    </location>
</feature>
<feature type="compositionally biased region" description="Polar residues" evidence="1">
    <location>
        <begin position="121"/>
        <end position="130"/>
    </location>
</feature>
<dbReference type="RefSeq" id="XP_031857251.1">
    <property type="nucleotide sequence ID" value="XM_032008455.1"/>
</dbReference>